<feature type="compositionally biased region" description="Low complexity" evidence="13">
    <location>
        <begin position="258"/>
        <end position="277"/>
    </location>
</feature>
<feature type="binding site" evidence="11">
    <location>
        <position position="181"/>
    </location>
    <ligand>
        <name>a divalent metal cation</name>
        <dbReference type="ChEBI" id="CHEBI:60240"/>
    </ligand>
</feature>
<evidence type="ECO:0000256" key="12">
    <source>
        <dbReference type="RuleBase" id="RU003515"/>
    </source>
</evidence>
<evidence type="ECO:0000256" key="7">
    <source>
        <dbReference type="ARBA" id="ARBA00022723"/>
    </source>
</evidence>
<keyword evidence="5" id="KW-0963">Cytoplasm</keyword>
<feature type="region of interest" description="Disordered" evidence="13">
    <location>
        <begin position="253"/>
        <end position="369"/>
    </location>
</feature>
<dbReference type="SUPFAM" id="SSF53098">
    <property type="entry name" value="Ribonuclease H-like"/>
    <property type="match status" value="1"/>
</dbReference>
<feature type="domain" description="RNase H type-2" evidence="14">
    <location>
        <begin position="74"/>
        <end position="298"/>
    </location>
</feature>
<keyword evidence="10" id="KW-0464">Manganese</keyword>
<dbReference type="PANTHER" id="PTHR10954:SF23">
    <property type="entry name" value="RIBONUCLEASE"/>
    <property type="match status" value="1"/>
</dbReference>
<keyword evidence="6 11" id="KW-0540">Nuclease</keyword>
<evidence type="ECO:0000256" key="1">
    <source>
        <dbReference type="ARBA" id="ARBA00000077"/>
    </source>
</evidence>
<reference evidence="15" key="1">
    <citation type="submission" date="2021-01" db="EMBL/GenBank/DDBJ databases">
        <authorList>
            <person name="Corre E."/>
            <person name="Pelletier E."/>
            <person name="Niang G."/>
            <person name="Scheremetjew M."/>
            <person name="Finn R."/>
            <person name="Kale V."/>
            <person name="Holt S."/>
            <person name="Cochrane G."/>
            <person name="Meng A."/>
            <person name="Brown T."/>
            <person name="Cohen L."/>
        </authorList>
    </citation>
    <scope>NUCLEOTIDE SEQUENCE</scope>
    <source>
        <strain evidence="15">379</strain>
    </source>
</reference>
<dbReference type="InterPro" id="IPR036397">
    <property type="entry name" value="RNaseH_sf"/>
</dbReference>
<evidence type="ECO:0000256" key="11">
    <source>
        <dbReference type="PROSITE-ProRule" id="PRU01319"/>
    </source>
</evidence>
<protein>
    <recommendedName>
        <fullName evidence="12">Ribonuclease</fullName>
        <ecNumber evidence="12">3.1.26.4</ecNumber>
    </recommendedName>
</protein>
<dbReference type="PANTHER" id="PTHR10954">
    <property type="entry name" value="RIBONUCLEASE H2 SUBUNIT A"/>
    <property type="match status" value="1"/>
</dbReference>
<comment type="catalytic activity">
    <reaction evidence="1 11 12">
        <text>Endonucleolytic cleavage to 5'-phosphomonoester.</text>
        <dbReference type="EC" id="3.1.26.4"/>
    </reaction>
</comment>
<evidence type="ECO:0000256" key="6">
    <source>
        <dbReference type="ARBA" id="ARBA00022722"/>
    </source>
</evidence>
<gene>
    <name evidence="15" type="ORF">EHUX00137_LOCUS6270</name>
</gene>
<dbReference type="InterPro" id="IPR024567">
    <property type="entry name" value="RNase_HII/HIII_dom"/>
</dbReference>
<comment type="similarity">
    <text evidence="4 12">Belongs to the RNase HII family.</text>
</comment>
<dbReference type="EC" id="3.1.26.4" evidence="12"/>
<evidence type="ECO:0000259" key="14">
    <source>
        <dbReference type="PROSITE" id="PS51975"/>
    </source>
</evidence>
<feature type="binding site" evidence="11">
    <location>
        <position position="81"/>
    </location>
    <ligand>
        <name>a divalent metal cation</name>
        <dbReference type="ChEBI" id="CHEBI:60240"/>
    </ligand>
</feature>
<sequence>MGASAVPGVRRSARLMQELPVAKRERPVTGERPVAKREKRREVPDTKREKAKAFATAAHASTAREASARADGVELIVGCDEAGRGPLAGPVVAAACAFSPGAEPIPGVGDSKSIADEAEREALYEQIVAAPGVVWSARVVSAARVDEVNILMASLEAMRLSIVDVLGASQRRPATALALIDGPFSPWKEGEKYVDFQQPQPPSDVALQVEPIKGGDAKVYCIAAASILAKVTRDRLMRRYAELWPEYGLAEHKGYPTARRSGPASRAARAPRPSRGAMSPMTPTPLHRAGTWRRSPSTAPPPSTGAPSRRSRRRSCHRRPPTSFGRSRPSRLRRRRRKALRSPYVAGHPLVTTSRGGARAECDATRRQL</sequence>
<comment type="cofactor">
    <cofactor evidence="11">
        <name>Mn(2+)</name>
        <dbReference type="ChEBI" id="CHEBI:29035"/>
    </cofactor>
    <cofactor evidence="11">
        <name>Mg(2+)</name>
        <dbReference type="ChEBI" id="CHEBI:18420"/>
    </cofactor>
    <text evidence="11">Manganese or magnesium. Binds 1 divalent metal ion per monomer in the absence of substrate. May bind a second metal ion after substrate binding.</text>
</comment>
<dbReference type="Pfam" id="PF01351">
    <property type="entry name" value="RNase_HII"/>
    <property type="match status" value="1"/>
</dbReference>
<feature type="binding site" evidence="11">
    <location>
        <position position="80"/>
    </location>
    <ligand>
        <name>a divalent metal cation</name>
        <dbReference type="ChEBI" id="CHEBI:60240"/>
    </ligand>
</feature>
<feature type="compositionally biased region" description="Basic and acidic residues" evidence="13">
    <location>
        <begin position="21"/>
        <end position="49"/>
    </location>
</feature>
<dbReference type="AlphaFoldDB" id="A0A7S3RR05"/>
<dbReference type="GO" id="GO:0032299">
    <property type="term" value="C:ribonuclease H2 complex"/>
    <property type="evidence" value="ECO:0007669"/>
    <property type="project" value="TreeGrafter"/>
</dbReference>
<dbReference type="CDD" id="cd07182">
    <property type="entry name" value="RNase_HII_bacteria_HII_like"/>
    <property type="match status" value="1"/>
</dbReference>
<dbReference type="GO" id="GO:0005737">
    <property type="term" value="C:cytoplasm"/>
    <property type="evidence" value="ECO:0007669"/>
    <property type="project" value="UniProtKB-SubCell"/>
</dbReference>
<evidence type="ECO:0000256" key="4">
    <source>
        <dbReference type="ARBA" id="ARBA00007383"/>
    </source>
</evidence>
<dbReference type="Gene3D" id="3.30.420.10">
    <property type="entry name" value="Ribonuclease H-like superfamily/Ribonuclease H"/>
    <property type="match status" value="1"/>
</dbReference>
<feature type="compositionally biased region" description="Basic residues" evidence="13">
    <location>
        <begin position="328"/>
        <end position="340"/>
    </location>
</feature>
<accession>A0A7S3RR05</accession>
<organism evidence="15">
    <name type="scientific">Emiliania huxleyi</name>
    <name type="common">Coccolithophore</name>
    <name type="synonym">Pontosphaera huxleyi</name>
    <dbReference type="NCBI Taxonomy" id="2903"/>
    <lineage>
        <taxon>Eukaryota</taxon>
        <taxon>Haptista</taxon>
        <taxon>Haptophyta</taxon>
        <taxon>Prymnesiophyceae</taxon>
        <taxon>Isochrysidales</taxon>
        <taxon>Noelaerhabdaceae</taxon>
        <taxon>Emiliania</taxon>
    </lineage>
</organism>
<keyword evidence="7 11" id="KW-0479">Metal-binding</keyword>
<evidence type="ECO:0000256" key="10">
    <source>
        <dbReference type="ARBA" id="ARBA00023211"/>
    </source>
</evidence>
<dbReference type="InterPro" id="IPR012337">
    <property type="entry name" value="RNaseH-like_sf"/>
</dbReference>
<feature type="region of interest" description="Disordered" evidence="13">
    <location>
        <begin position="1"/>
        <end position="49"/>
    </location>
</feature>
<feature type="compositionally biased region" description="Basic residues" evidence="13">
    <location>
        <begin position="309"/>
        <end position="320"/>
    </location>
</feature>
<feature type="compositionally biased region" description="Basic and acidic residues" evidence="13">
    <location>
        <begin position="358"/>
        <end position="369"/>
    </location>
</feature>
<dbReference type="GO" id="GO:0006298">
    <property type="term" value="P:mismatch repair"/>
    <property type="evidence" value="ECO:0007669"/>
    <property type="project" value="TreeGrafter"/>
</dbReference>
<dbReference type="GO" id="GO:0046872">
    <property type="term" value="F:metal ion binding"/>
    <property type="evidence" value="ECO:0007669"/>
    <property type="project" value="UniProtKB-KW"/>
</dbReference>
<keyword evidence="8 11" id="KW-0255">Endonuclease</keyword>
<evidence type="ECO:0000313" key="15">
    <source>
        <dbReference type="EMBL" id="CAE0531994.1"/>
    </source>
</evidence>
<name>A0A7S3RR05_EMIHU</name>
<dbReference type="InterPro" id="IPR022898">
    <property type="entry name" value="RNase_HII"/>
</dbReference>
<dbReference type="InterPro" id="IPR001352">
    <property type="entry name" value="RNase_HII/HIII"/>
</dbReference>
<proteinExistence type="inferred from homology"/>
<dbReference type="GO" id="GO:0003723">
    <property type="term" value="F:RNA binding"/>
    <property type="evidence" value="ECO:0007669"/>
    <property type="project" value="UniProtKB-UniRule"/>
</dbReference>
<comment type="subcellular location">
    <subcellularLocation>
        <location evidence="3">Cytoplasm</location>
    </subcellularLocation>
</comment>
<evidence type="ECO:0000256" key="5">
    <source>
        <dbReference type="ARBA" id="ARBA00022490"/>
    </source>
</evidence>
<dbReference type="GO" id="GO:0043137">
    <property type="term" value="P:DNA replication, removal of RNA primer"/>
    <property type="evidence" value="ECO:0007669"/>
    <property type="project" value="TreeGrafter"/>
</dbReference>
<evidence type="ECO:0000256" key="2">
    <source>
        <dbReference type="ARBA" id="ARBA00004065"/>
    </source>
</evidence>
<comment type="function">
    <text evidence="2 12">Endonuclease that specifically degrades the RNA of RNA-DNA hybrids.</text>
</comment>
<keyword evidence="9 11" id="KW-0378">Hydrolase</keyword>
<evidence type="ECO:0000256" key="9">
    <source>
        <dbReference type="ARBA" id="ARBA00022801"/>
    </source>
</evidence>
<dbReference type="EMBL" id="HBIR01009077">
    <property type="protein sequence ID" value="CAE0531994.1"/>
    <property type="molecule type" value="Transcribed_RNA"/>
</dbReference>
<dbReference type="PROSITE" id="PS51975">
    <property type="entry name" value="RNASE_H_2"/>
    <property type="match status" value="1"/>
</dbReference>
<evidence type="ECO:0000256" key="8">
    <source>
        <dbReference type="ARBA" id="ARBA00022759"/>
    </source>
</evidence>
<evidence type="ECO:0000256" key="13">
    <source>
        <dbReference type="SAM" id="MobiDB-lite"/>
    </source>
</evidence>
<evidence type="ECO:0000256" key="3">
    <source>
        <dbReference type="ARBA" id="ARBA00004496"/>
    </source>
</evidence>
<dbReference type="GO" id="GO:0004523">
    <property type="term" value="F:RNA-DNA hybrid ribonuclease activity"/>
    <property type="evidence" value="ECO:0007669"/>
    <property type="project" value="UniProtKB-UniRule"/>
</dbReference>